<dbReference type="Pfam" id="PF14365">
    <property type="entry name" value="Neprosin_AP"/>
    <property type="match status" value="1"/>
</dbReference>
<proteinExistence type="predicted"/>
<dbReference type="AlphaFoldDB" id="A0A4Y7KAL5"/>
<gene>
    <name evidence="2" type="ORF">C5167_032974</name>
</gene>
<dbReference type="InterPro" id="IPR053168">
    <property type="entry name" value="Glutamic_endopeptidase"/>
</dbReference>
<sequence>MLDEGLIEGRTTTKAVNKAIIKTIKVENAETIDCFDIYRQPSLNHPLLCNHTIQMRLTLNPKGTKSYISGTLELTQTWHQYGSCPEGTIPIRRTRKNYNTTILRKHHYTRLSPFKTLVTSKSNNTIDT</sequence>
<dbReference type="Proteomes" id="UP000316621">
    <property type="component" value="Chromosome 7"/>
</dbReference>
<reference evidence="2 3" key="1">
    <citation type="journal article" date="2018" name="Science">
        <title>The opium poppy genome and morphinan production.</title>
        <authorList>
            <person name="Guo L."/>
            <person name="Winzer T."/>
            <person name="Yang X."/>
            <person name="Li Y."/>
            <person name="Ning Z."/>
            <person name="He Z."/>
            <person name="Teodor R."/>
            <person name="Lu Y."/>
            <person name="Bowser T.A."/>
            <person name="Graham I.A."/>
            <person name="Ye K."/>
        </authorList>
    </citation>
    <scope>NUCLEOTIDE SEQUENCE [LARGE SCALE GENOMIC DNA]</scope>
    <source>
        <strain evidence="3">cv. HN1</strain>
        <tissue evidence="2">Leaves</tissue>
    </source>
</reference>
<protein>
    <recommendedName>
        <fullName evidence="1">Neprosin activation peptide domain-containing protein</fullName>
    </recommendedName>
</protein>
<dbReference type="PANTHER" id="PTHR31589">
    <property type="entry name" value="PROTEIN, PUTATIVE (DUF239)-RELATED-RELATED"/>
    <property type="match status" value="1"/>
</dbReference>
<evidence type="ECO:0000313" key="3">
    <source>
        <dbReference type="Proteomes" id="UP000316621"/>
    </source>
</evidence>
<name>A0A4Y7KAL5_PAPSO</name>
<dbReference type="STRING" id="3469.A0A4Y7KAL5"/>
<dbReference type="InterPro" id="IPR025521">
    <property type="entry name" value="Neprosin_propep"/>
</dbReference>
<evidence type="ECO:0000259" key="1">
    <source>
        <dbReference type="Pfam" id="PF14365"/>
    </source>
</evidence>
<organism evidence="2 3">
    <name type="scientific">Papaver somniferum</name>
    <name type="common">Opium poppy</name>
    <dbReference type="NCBI Taxonomy" id="3469"/>
    <lineage>
        <taxon>Eukaryota</taxon>
        <taxon>Viridiplantae</taxon>
        <taxon>Streptophyta</taxon>
        <taxon>Embryophyta</taxon>
        <taxon>Tracheophyta</taxon>
        <taxon>Spermatophyta</taxon>
        <taxon>Magnoliopsida</taxon>
        <taxon>Ranunculales</taxon>
        <taxon>Papaveraceae</taxon>
        <taxon>Papaveroideae</taxon>
        <taxon>Papaver</taxon>
    </lineage>
</organism>
<dbReference type="OMA" id="NAETIDC"/>
<feature type="domain" description="Neprosin activation peptide" evidence="1">
    <location>
        <begin position="23"/>
        <end position="111"/>
    </location>
</feature>
<dbReference type="Gramene" id="RZC69846">
    <property type="protein sequence ID" value="RZC69846"/>
    <property type="gene ID" value="C5167_032974"/>
</dbReference>
<evidence type="ECO:0000313" key="2">
    <source>
        <dbReference type="EMBL" id="RZC69846.1"/>
    </source>
</evidence>
<keyword evidence="3" id="KW-1185">Reference proteome</keyword>
<accession>A0A4Y7KAL5</accession>
<dbReference type="PANTHER" id="PTHR31589:SF110">
    <property type="entry name" value="PROTEIN, PUTATIVE (DUF239)-RELATED"/>
    <property type="match status" value="1"/>
</dbReference>
<dbReference type="EMBL" id="CM010721">
    <property type="protein sequence ID" value="RZC69846.1"/>
    <property type="molecule type" value="Genomic_DNA"/>
</dbReference>